<dbReference type="PROSITE" id="PS00923">
    <property type="entry name" value="ASP_GLU_RACEMASE_1"/>
    <property type="match status" value="1"/>
</dbReference>
<accession>A0ABY7M5B8</accession>
<comment type="similarity">
    <text evidence="7">Belongs to the aspartate/glutamate racemases family.</text>
</comment>
<evidence type="ECO:0000256" key="2">
    <source>
        <dbReference type="ARBA" id="ARBA00013090"/>
    </source>
</evidence>
<evidence type="ECO:0000256" key="7">
    <source>
        <dbReference type="HAMAP-Rule" id="MF_00258"/>
    </source>
</evidence>
<evidence type="ECO:0000313" key="8">
    <source>
        <dbReference type="EMBL" id="WBL35731.1"/>
    </source>
</evidence>
<dbReference type="SUPFAM" id="SSF53681">
    <property type="entry name" value="Aspartate/glutamate racemase"/>
    <property type="match status" value="2"/>
</dbReference>
<dbReference type="PANTHER" id="PTHR21198:SF3">
    <property type="entry name" value="GLUTAMATE RACEMASE"/>
    <property type="match status" value="1"/>
</dbReference>
<dbReference type="GO" id="GO:0008881">
    <property type="term" value="F:glutamate racemase activity"/>
    <property type="evidence" value="ECO:0007669"/>
    <property type="project" value="UniProtKB-EC"/>
</dbReference>
<feature type="binding site" evidence="7">
    <location>
        <begin position="10"/>
        <end position="11"/>
    </location>
    <ligand>
        <name>substrate</name>
    </ligand>
</feature>
<feature type="active site" description="Proton donor/acceptor" evidence="7">
    <location>
        <position position="184"/>
    </location>
</feature>
<keyword evidence="9" id="KW-1185">Reference proteome</keyword>
<evidence type="ECO:0000256" key="1">
    <source>
        <dbReference type="ARBA" id="ARBA00001602"/>
    </source>
</evidence>
<dbReference type="InterPro" id="IPR015942">
    <property type="entry name" value="Asp/Glu/hydantoin_racemase"/>
</dbReference>
<feature type="active site" description="Proton donor/acceptor" evidence="7">
    <location>
        <position position="73"/>
    </location>
</feature>
<dbReference type="PANTHER" id="PTHR21198">
    <property type="entry name" value="GLUTAMATE RACEMASE"/>
    <property type="match status" value="1"/>
</dbReference>
<dbReference type="Proteomes" id="UP001212803">
    <property type="component" value="Chromosome"/>
</dbReference>
<keyword evidence="6 7" id="KW-0961">Cell wall biogenesis/degradation</keyword>
<organism evidence="8 9">
    <name type="scientific">Tepidiforma flava</name>
    <dbReference type="NCBI Taxonomy" id="3004094"/>
    <lineage>
        <taxon>Bacteria</taxon>
        <taxon>Bacillati</taxon>
        <taxon>Chloroflexota</taxon>
        <taxon>Tepidiformia</taxon>
        <taxon>Tepidiformales</taxon>
        <taxon>Tepidiformaceae</taxon>
        <taxon>Tepidiforma</taxon>
    </lineage>
</organism>
<dbReference type="EC" id="5.1.1.3" evidence="2 7"/>
<dbReference type="Gene3D" id="3.40.50.1860">
    <property type="match status" value="2"/>
</dbReference>
<evidence type="ECO:0000256" key="3">
    <source>
        <dbReference type="ARBA" id="ARBA00022960"/>
    </source>
</evidence>
<dbReference type="EMBL" id="CP115149">
    <property type="protein sequence ID" value="WBL35731.1"/>
    <property type="molecule type" value="Genomic_DNA"/>
</dbReference>
<protein>
    <recommendedName>
        <fullName evidence="2 7">Glutamate racemase</fullName>
        <ecNumber evidence="2 7">5.1.1.3</ecNumber>
    </recommendedName>
</protein>
<dbReference type="InterPro" id="IPR004391">
    <property type="entry name" value="Glu_race"/>
</dbReference>
<gene>
    <name evidence="7 8" type="primary">murI</name>
    <name evidence="8" type="ORF">O0235_13270</name>
</gene>
<dbReference type="RefSeq" id="WP_270056256.1">
    <property type="nucleotide sequence ID" value="NZ_CP115149.1"/>
</dbReference>
<dbReference type="NCBIfam" id="TIGR00067">
    <property type="entry name" value="glut_race"/>
    <property type="match status" value="1"/>
</dbReference>
<reference evidence="8 9" key="1">
    <citation type="journal article" date="2023" name="ISME J.">
        <title>Thermophilic Dehalococcoidia with unusual traits shed light on an unexpected past.</title>
        <authorList>
            <person name="Palmer M."/>
            <person name="Covington J.K."/>
            <person name="Zhou E.M."/>
            <person name="Thomas S.C."/>
            <person name="Habib N."/>
            <person name="Seymour C.O."/>
            <person name="Lai D."/>
            <person name="Johnston J."/>
            <person name="Hashimi A."/>
            <person name="Jiao J.Y."/>
            <person name="Muok A.R."/>
            <person name="Liu L."/>
            <person name="Xian W.D."/>
            <person name="Zhi X.Y."/>
            <person name="Li M.M."/>
            <person name="Silva L.P."/>
            <person name="Bowen B.P."/>
            <person name="Louie K."/>
            <person name="Briegel A."/>
            <person name="Pett-Ridge J."/>
            <person name="Weber P.K."/>
            <person name="Tocheva E.I."/>
            <person name="Woyke T."/>
            <person name="Northen T.R."/>
            <person name="Mayali X."/>
            <person name="Li W.J."/>
            <person name="Hedlund B.P."/>
        </authorList>
    </citation>
    <scope>NUCLEOTIDE SEQUENCE [LARGE SCALE GENOMIC DNA]</scope>
    <source>
        <strain evidence="8 9">YIM 72310</strain>
    </source>
</reference>
<name>A0ABY7M5B8_9CHLR</name>
<dbReference type="Pfam" id="PF01177">
    <property type="entry name" value="Asp_Glu_race"/>
    <property type="match status" value="1"/>
</dbReference>
<feature type="binding site" evidence="7">
    <location>
        <begin position="185"/>
        <end position="186"/>
    </location>
    <ligand>
        <name>substrate</name>
    </ligand>
</feature>
<keyword evidence="5 7" id="KW-0413">Isomerase</keyword>
<dbReference type="InterPro" id="IPR001920">
    <property type="entry name" value="Asp/Glu_race"/>
</dbReference>
<evidence type="ECO:0000256" key="5">
    <source>
        <dbReference type="ARBA" id="ARBA00023235"/>
    </source>
</evidence>
<evidence type="ECO:0000256" key="4">
    <source>
        <dbReference type="ARBA" id="ARBA00022984"/>
    </source>
</evidence>
<evidence type="ECO:0000256" key="6">
    <source>
        <dbReference type="ARBA" id="ARBA00023316"/>
    </source>
</evidence>
<keyword evidence="3 7" id="KW-0133">Cell shape</keyword>
<feature type="binding site" evidence="7">
    <location>
        <begin position="74"/>
        <end position="75"/>
    </location>
    <ligand>
        <name>substrate</name>
    </ligand>
</feature>
<dbReference type="InterPro" id="IPR018187">
    <property type="entry name" value="Asp/Glu_racemase_AS_1"/>
</dbReference>
<comment type="pathway">
    <text evidence="7">Cell wall biogenesis; peptidoglycan biosynthesis.</text>
</comment>
<keyword evidence="4 7" id="KW-0573">Peptidoglycan synthesis</keyword>
<sequence>MDPRPVGMFDSGVGGLAVARALLAAAPAERVLYFADTAWFPYGPRPAAEVRKRAFAITHRLLASDVKLIVVACNTASAAALAELRQAFPGVPFVGMVPGVKPAAEQSRSKHVVVLATEGTLDGDLLEQVVAEFGRGAQVARVVGRGLAEAVERGEPDAPATRARLRDLLGPEISRGADTVVLGCTHYAFLGPVITQEFPGVAVIDTSEPVARRALDLLDAADARSPGPGGLSVIASLDPDGFRARAARLGIVPAAQEAAR</sequence>
<proteinExistence type="inferred from homology"/>
<dbReference type="HAMAP" id="MF_00258">
    <property type="entry name" value="Glu_racemase"/>
    <property type="match status" value="1"/>
</dbReference>
<comment type="function">
    <text evidence="7">Provides the (R)-glutamate required for cell wall biosynthesis.</text>
</comment>
<comment type="catalytic activity">
    <reaction evidence="1 7">
        <text>L-glutamate = D-glutamate</text>
        <dbReference type="Rhea" id="RHEA:12813"/>
        <dbReference type="ChEBI" id="CHEBI:29985"/>
        <dbReference type="ChEBI" id="CHEBI:29986"/>
        <dbReference type="EC" id="5.1.1.3"/>
    </reaction>
</comment>
<feature type="binding site" evidence="7">
    <location>
        <begin position="42"/>
        <end position="43"/>
    </location>
    <ligand>
        <name>substrate</name>
    </ligand>
</feature>
<evidence type="ECO:0000313" key="9">
    <source>
        <dbReference type="Proteomes" id="UP001212803"/>
    </source>
</evidence>